<reference evidence="2 3" key="1">
    <citation type="journal article" date="2021" name="Nat. Plants">
        <title>The Taxus genome provides insights into paclitaxel biosynthesis.</title>
        <authorList>
            <person name="Xiong X."/>
            <person name="Gou J."/>
            <person name="Liao Q."/>
            <person name="Li Y."/>
            <person name="Zhou Q."/>
            <person name="Bi G."/>
            <person name="Li C."/>
            <person name="Du R."/>
            <person name="Wang X."/>
            <person name="Sun T."/>
            <person name="Guo L."/>
            <person name="Liang H."/>
            <person name="Lu P."/>
            <person name="Wu Y."/>
            <person name="Zhang Z."/>
            <person name="Ro D.K."/>
            <person name="Shang Y."/>
            <person name="Huang S."/>
            <person name="Yan J."/>
        </authorList>
    </citation>
    <scope>NUCLEOTIDE SEQUENCE [LARGE SCALE GENOMIC DNA]</scope>
    <source>
        <strain evidence="2">Ta-2019</strain>
    </source>
</reference>
<evidence type="ECO:0000313" key="2">
    <source>
        <dbReference type="EMBL" id="KAH9316185.1"/>
    </source>
</evidence>
<dbReference type="AlphaFoldDB" id="A0AA38G6C7"/>
<dbReference type="Proteomes" id="UP000824469">
    <property type="component" value="Unassembled WGS sequence"/>
</dbReference>
<dbReference type="PANTHER" id="PTHR12658:SF0">
    <property type="entry name" value="TUBULIN-SPECIFIC CHAPERONE D"/>
    <property type="match status" value="1"/>
</dbReference>
<dbReference type="InterPro" id="IPR011989">
    <property type="entry name" value="ARM-like"/>
</dbReference>
<dbReference type="GO" id="GO:0007023">
    <property type="term" value="P:post-chaperonin tubulin folding pathway"/>
    <property type="evidence" value="ECO:0007669"/>
    <property type="project" value="InterPro"/>
</dbReference>
<dbReference type="InterPro" id="IPR016024">
    <property type="entry name" value="ARM-type_fold"/>
</dbReference>
<dbReference type="Pfam" id="PF12612">
    <property type="entry name" value="TFCD_C"/>
    <property type="match status" value="1"/>
</dbReference>
<dbReference type="PANTHER" id="PTHR12658">
    <property type="entry name" value="BETA-TUBULIN COFACTOR D"/>
    <property type="match status" value="1"/>
</dbReference>
<evidence type="ECO:0000313" key="3">
    <source>
        <dbReference type="Proteomes" id="UP000824469"/>
    </source>
</evidence>
<dbReference type="InterPro" id="IPR033162">
    <property type="entry name" value="TBCD"/>
</dbReference>
<name>A0AA38G6C7_TAXCH</name>
<sequence length="264" mass="28929">VCAVEALKQFVCTYLIAADALVIKDLTSKYLQLLRTDPNVAAKRGSALALSALPNEFLIPDWLNILKTLCAACLLPENPDDRDAETRVNAVRGLATVCETLTCSSKDSRVFDASSEESLLLVIKNDVLECLFTALNDYSVDNRGDVGSWVREAAVEALERCTYILCRRLTIVDGNGIKTLPTYTVDEGSISSSHEGNPFFDANLAGRLIGGIAKQAVEKIDKVRDIAGRTLQRILCNKNTFVPFIPHRHKLEAIVPSDASFNWA</sequence>
<evidence type="ECO:0000259" key="1">
    <source>
        <dbReference type="Pfam" id="PF12612"/>
    </source>
</evidence>
<dbReference type="Gene3D" id="1.25.10.10">
    <property type="entry name" value="Leucine-rich Repeat Variant"/>
    <property type="match status" value="1"/>
</dbReference>
<feature type="non-terminal residue" evidence="2">
    <location>
        <position position="1"/>
    </location>
</feature>
<comment type="caution">
    <text evidence="2">The sequence shown here is derived from an EMBL/GenBank/DDBJ whole genome shotgun (WGS) entry which is preliminary data.</text>
</comment>
<organism evidence="2 3">
    <name type="scientific">Taxus chinensis</name>
    <name type="common">Chinese yew</name>
    <name type="synonym">Taxus wallichiana var. chinensis</name>
    <dbReference type="NCBI Taxonomy" id="29808"/>
    <lineage>
        <taxon>Eukaryota</taxon>
        <taxon>Viridiplantae</taxon>
        <taxon>Streptophyta</taxon>
        <taxon>Embryophyta</taxon>
        <taxon>Tracheophyta</taxon>
        <taxon>Spermatophyta</taxon>
        <taxon>Pinopsida</taxon>
        <taxon>Pinidae</taxon>
        <taxon>Conifers II</taxon>
        <taxon>Cupressales</taxon>
        <taxon>Taxaceae</taxon>
        <taxon>Taxus</taxon>
    </lineage>
</organism>
<dbReference type="GO" id="GO:0000226">
    <property type="term" value="P:microtubule cytoskeleton organization"/>
    <property type="evidence" value="ECO:0007669"/>
    <property type="project" value="TreeGrafter"/>
</dbReference>
<dbReference type="EMBL" id="JAHRHJ020000005">
    <property type="protein sequence ID" value="KAH9316185.1"/>
    <property type="molecule type" value="Genomic_DNA"/>
</dbReference>
<dbReference type="InterPro" id="IPR022577">
    <property type="entry name" value="TBCD_C"/>
</dbReference>
<feature type="non-terminal residue" evidence="2">
    <location>
        <position position="264"/>
    </location>
</feature>
<dbReference type="SUPFAM" id="SSF48371">
    <property type="entry name" value="ARM repeat"/>
    <property type="match status" value="1"/>
</dbReference>
<feature type="domain" description="Tubulin-folding cofactor D C-terminal" evidence="1">
    <location>
        <begin position="207"/>
        <end position="264"/>
    </location>
</feature>
<gene>
    <name evidence="2" type="ORF">KI387_024812</name>
</gene>
<dbReference type="GO" id="GO:0005096">
    <property type="term" value="F:GTPase activator activity"/>
    <property type="evidence" value="ECO:0007669"/>
    <property type="project" value="InterPro"/>
</dbReference>
<dbReference type="GO" id="GO:0007021">
    <property type="term" value="P:tubulin complex assembly"/>
    <property type="evidence" value="ECO:0007669"/>
    <property type="project" value="InterPro"/>
</dbReference>
<accession>A0AA38G6C7</accession>
<dbReference type="GO" id="GO:0048487">
    <property type="term" value="F:beta-tubulin binding"/>
    <property type="evidence" value="ECO:0007669"/>
    <property type="project" value="InterPro"/>
</dbReference>
<protein>
    <recommendedName>
        <fullName evidence="1">Tubulin-folding cofactor D C-terminal domain-containing protein</fullName>
    </recommendedName>
</protein>
<keyword evidence="3" id="KW-1185">Reference proteome</keyword>
<proteinExistence type="predicted"/>